<reference evidence="2" key="4">
    <citation type="submission" date="2023-07" db="EMBL/GenBank/DDBJ databases">
        <title>Evaluation of the beneficial properties of pineapple isolates.</title>
        <authorList>
            <person name="Adefiranye O."/>
        </authorList>
    </citation>
    <scope>NUCLEOTIDE SEQUENCE</scope>
    <source>
        <strain evidence="2">PAPLE_T1</strain>
    </source>
</reference>
<dbReference type="EMBL" id="JAUHQC010000006">
    <property type="protein sequence ID" value="MDN4532540.1"/>
    <property type="molecule type" value="Genomic_DNA"/>
</dbReference>
<reference evidence="4 6" key="1">
    <citation type="journal article" date="2016" name="Front. Microbiol.">
        <title>Comprehensive Phylogenetic Analysis of Bovine Non-aureus Staphylococci Species Based on Whole-Genome Sequencing.</title>
        <authorList>
            <person name="Naushad S."/>
            <person name="Barkema H.W."/>
            <person name="Luby C."/>
            <person name="Condas L.A."/>
            <person name="Nobrega D.B."/>
            <person name="Carson D.A."/>
            <person name="De Buck J."/>
        </authorList>
    </citation>
    <scope>NUCLEOTIDE SEQUENCE [LARGE SCALE GENOMIC DNA]</scope>
    <source>
        <strain evidence="4 6">SNUC 993</strain>
    </source>
</reference>
<reference evidence="4" key="3">
    <citation type="submission" date="2018-03" db="EMBL/GenBank/DDBJ databases">
        <authorList>
            <person name="Naushad S."/>
        </authorList>
    </citation>
    <scope>NUCLEOTIDE SEQUENCE</scope>
    <source>
        <strain evidence="4">SNUC 993</strain>
    </source>
</reference>
<keyword evidence="1" id="KW-0472">Membrane</keyword>
<reference evidence="3 5" key="2">
    <citation type="submission" date="2017-08" db="EMBL/GenBank/DDBJ databases">
        <title>Draft genome sequences of 64 type strains of genus Staph aureus.</title>
        <authorList>
            <person name="Cole K."/>
            <person name="Golubchik T."/>
            <person name="Russell J."/>
            <person name="Foster D."/>
            <person name="Llewelyn M."/>
            <person name="Wilson D."/>
            <person name="Crook D."/>
            <person name="Paul J."/>
        </authorList>
    </citation>
    <scope>NUCLEOTIDE SEQUENCE [LARGE SCALE GENOMIC DNA]</scope>
    <source>
        <strain evidence="3 5">NCTC 12101</strain>
    </source>
</reference>
<gene>
    <name evidence="4" type="ORF">BU607_10410</name>
    <name evidence="3" type="ORF">CD158_07300</name>
    <name evidence="2" type="ORF">QYH67_02915</name>
</gene>
<dbReference type="AlphaFoldDB" id="A0AAP8PNC2"/>
<organism evidence="3 5">
    <name type="scientific">Staphylococcus auricularis</name>
    <dbReference type="NCBI Taxonomy" id="29379"/>
    <lineage>
        <taxon>Bacteria</taxon>
        <taxon>Bacillati</taxon>
        <taxon>Bacillota</taxon>
        <taxon>Bacilli</taxon>
        <taxon>Bacillales</taxon>
        <taxon>Staphylococcaceae</taxon>
        <taxon>Staphylococcus</taxon>
    </lineage>
</organism>
<comment type="caution">
    <text evidence="3">The sequence shown here is derived from an EMBL/GenBank/DDBJ whole genome shotgun (WGS) entry which is preliminary data.</text>
</comment>
<dbReference type="RefSeq" id="WP_059106840.1">
    <property type="nucleotide sequence ID" value="NZ_QVVG01000007.1"/>
</dbReference>
<evidence type="ECO:0000313" key="3">
    <source>
        <dbReference type="EMBL" id="PNZ66898.1"/>
    </source>
</evidence>
<accession>A0AAP8PNC2</accession>
<evidence type="ECO:0000256" key="1">
    <source>
        <dbReference type="SAM" id="Phobius"/>
    </source>
</evidence>
<evidence type="ECO:0000313" key="6">
    <source>
        <dbReference type="Proteomes" id="UP000242694"/>
    </source>
</evidence>
<dbReference type="Proteomes" id="UP001171687">
    <property type="component" value="Unassembled WGS sequence"/>
</dbReference>
<keyword evidence="1" id="KW-1133">Transmembrane helix</keyword>
<dbReference type="Proteomes" id="UP000242694">
    <property type="component" value="Unassembled WGS sequence"/>
</dbReference>
<dbReference type="EMBL" id="PZDI01000078">
    <property type="protein sequence ID" value="PTH12883.1"/>
    <property type="molecule type" value="Genomic_DNA"/>
</dbReference>
<proteinExistence type="predicted"/>
<sequence>MLGFWIIFALTVLVAVYTGIVFFTNLWNKDKDKKSATSDKNNLYGIIFVVFVIVALIELFYVR</sequence>
<evidence type="ECO:0000313" key="5">
    <source>
        <dbReference type="Proteomes" id="UP000242470"/>
    </source>
</evidence>
<evidence type="ECO:0000313" key="4">
    <source>
        <dbReference type="EMBL" id="PTH12883.1"/>
    </source>
</evidence>
<keyword evidence="6" id="KW-1185">Reference proteome</keyword>
<feature type="transmembrane region" description="Helical" evidence="1">
    <location>
        <begin position="6"/>
        <end position="27"/>
    </location>
</feature>
<protein>
    <submittedName>
        <fullName evidence="3">Mid2-like cell wall stress sensor domain protein</fullName>
    </submittedName>
</protein>
<evidence type="ECO:0000313" key="2">
    <source>
        <dbReference type="EMBL" id="MDN4532540.1"/>
    </source>
</evidence>
<name>A0AAP8PNC2_9STAP</name>
<dbReference type="EMBL" id="PPQW01000046">
    <property type="protein sequence ID" value="PNZ66898.1"/>
    <property type="molecule type" value="Genomic_DNA"/>
</dbReference>
<dbReference type="Proteomes" id="UP000242470">
    <property type="component" value="Unassembled WGS sequence"/>
</dbReference>
<keyword evidence="1" id="KW-0812">Transmembrane</keyword>
<feature type="transmembrane region" description="Helical" evidence="1">
    <location>
        <begin position="43"/>
        <end position="62"/>
    </location>
</feature>